<accession>A0A8J7HCH8</accession>
<feature type="domain" description="Response regulatory" evidence="9">
    <location>
        <begin position="2"/>
        <end position="117"/>
    </location>
</feature>
<dbReference type="PRINTS" id="PR00038">
    <property type="entry name" value="HTHLUXR"/>
</dbReference>
<dbReference type="Proteomes" id="UP000623269">
    <property type="component" value="Unassembled WGS sequence"/>
</dbReference>
<dbReference type="SMART" id="SM00448">
    <property type="entry name" value="REC"/>
    <property type="match status" value="1"/>
</dbReference>
<gene>
    <name evidence="10" type="ORF">I5677_08800</name>
</gene>
<dbReference type="SUPFAM" id="SSF46894">
    <property type="entry name" value="C-terminal effector domain of the bipartite response regulators"/>
    <property type="match status" value="1"/>
</dbReference>
<dbReference type="GO" id="GO:0003677">
    <property type="term" value="F:DNA binding"/>
    <property type="evidence" value="ECO:0007669"/>
    <property type="project" value="UniProtKB-KW"/>
</dbReference>
<dbReference type="InterPro" id="IPR039420">
    <property type="entry name" value="WalR-like"/>
</dbReference>
<comment type="function">
    <text evidence="6">May play the central regulatory role in sporulation. It may be an element of the effector pathway responsible for the activation of sporulation genes in response to nutritional stress. Spo0A may act in concert with spo0H (a sigma factor) to control the expression of some genes that are critical to the sporulation process.</text>
</comment>
<evidence type="ECO:0000259" key="9">
    <source>
        <dbReference type="PROSITE" id="PS50110"/>
    </source>
</evidence>
<dbReference type="SUPFAM" id="SSF52172">
    <property type="entry name" value="CheY-like"/>
    <property type="match status" value="1"/>
</dbReference>
<evidence type="ECO:0000256" key="7">
    <source>
        <dbReference type="PROSITE-ProRule" id="PRU00169"/>
    </source>
</evidence>
<dbReference type="SMART" id="SM00421">
    <property type="entry name" value="HTH_LUXR"/>
    <property type="match status" value="1"/>
</dbReference>
<dbReference type="CDD" id="cd17535">
    <property type="entry name" value="REC_NarL-like"/>
    <property type="match status" value="1"/>
</dbReference>
<keyword evidence="5" id="KW-0804">Transcription</keyword>
<keyword evidence="4" id="KW-0238">DNA-binding</keyword>
<evidence type="ECO:0000256" key="4">
    <source>
        <dbReference type="ARBA" id="ARBA00023125"/>
    </source>
</evidence>
<dbReference type="PANTHER" id="PTHR43214:SF40">
    <property type="entry name" value="TRANSCRIPTIONAL REGULATORY PROTEIN LNRK"/>
    <property type="match status" value="1"/>
</dbReference>
<dbReference type="InterPro" id="IPR011006">
    <property type="entry name" value="CheY-like_superfamily"/>
</dbReference>
<sequence>MKVLIADDDAIIREGLKMIIETQPDMEFMDAASDGKQAVELCRRYHPDVIMLDIRMPVMDGIQAAEEIMEAKLSKPLLLTTFDEPDLILRALKAGVNGYILKNSPADRILSAIRVIHTGGTVFQEDILEFIRSRVSTDTSKNNMFELLLSPRELDIVKLIAEGLSNKEICEKLFLTNGTVRNHISTILEKTGLEHRTQIAIQYLKNNPI</sequence>
<comment type="caution">
    <text evidence="10">The sequence shown here is derived from an EMBL/GenBank/DDBJ whole genome shotgun (WGS) entry which is preliminary data.</text>
</comment>
<evidence type="ECO:0000256" key="6">
    <source>
        <dbReference type="ARBA" id="ARBA00024867"/>
    </source>
</evidence>
<dbReference type="Pfam" id="PF00072">
    <property type="entry name" value="Response_reg"/>
    <property type="match status" value="1"/>
</dbReference>
<feature type="modified residue" description="4-aspartylphosphate" evidence="7">
    <location>
        <position position="53"/>
    </location>
</feature>
<evidence type="ECO:0000256" key="5">
    <source>
        <dbReference type="ARBA" id="ARBA00023163"/>
    </source>
</evidence>
<dbReference type="PROSITE" id="PS50110">
    <property type="entry name" value="RESPONSE_REGULATORY"/>
    <property type="match status" value="1"/>
</dbReference>
<reference evidence="10" key="1">
    <citation type="submission" date="2020-12" db="EMBL/GenBank/DDBJ databases">
        <title>M. sibirica DSM 26468T genome.</title>
        <authorList>
            <person name="Thieme N."/>
            <person name="Rettenmaier R."/>
            <person name="Zverlov V."/>
            <person name="Liebl W."/>
        </authorList>
    </citation>
    <scope>NUCLEOTIDE SEQUENCE</scope>
    <source>
        <strain evidence="10">DSM 26468</strain>
    </source>
</reference>
<dbReference type="PROSITE" id="PS50043">
    <property type="entry name" value="HTH_LUXR_2"/>
    <property type="match status" value="1"/>
</dbReference>
<evidence type="ECO:0000259" key="8">
    <source>
        <dbReference type="PROSITE" id="PS50043"/>
    </source>
</evidence>
<proteinExistence type="predicted"/>
<evidence type="ECO:0000256" key="1">
    <source>
        <dbReference type="ARBA" id="ARBA00018672"/>
    </source>
</evidence>
<dbReference type="InterPro" id="IPR000792">
    <property type="entry name" value="Tscrpt_reg_LuxR_C"/>
</dbReference>
<keyword evidence="11" id="KW-1185">Reference proteome</keyword>
<organism evidence="10 11">
    <name type="scientific">Mobilitalea sibirica</name>
    <dbReference type="NCBI Taxonomy" id="1462919"/>
    <lineage>
        <taxon>Bacteria</taxon>
        <taxon>Bacillati</taxon>
        <taxon>Bacillota</taxon>
        <taxon>Clostridia</taxon>
        <taxon>Lachnospirales</taxon>
        <taxon>Lachnospiraceae</taxon>
        <taxon>Mobilitalea</taxon>
    </lineage>
</organism>
<name>A0A8J7HCH8_9FIRM</name>
<dbReference type="CDD" id="cd06170">
    <property type="entry name" value="LuxR_C_like"/>
    <property type="match status" value="1"/>
</dbReference>
<keyword evidence="2 7" id="KW-0597">Phosphoprotein</keyword>
<dbReference type="Pfam" id="PF00196">
    <property type="entry name" value="GerE"/>
    <property type="match status" value="1"/>
</dbReference>
<protein>
    <recommendedName>
        <fullName evidence="1">Stage 0 sporulation protein A homolog</fullName>
    </recommendedName>
</protein>
<dbReference type="EMBL" id="JAEAGR010000007">
    <property type="protein sequence ID" value="MBH1940987.1"/>
    <property type="molecule type" value="Genomic_DNA"/>
</dbReference>
<dbReference type="InterPro" id="IPR001789">
    <property type="entry name" value="Sig_transdc_resp-reg_receiver"/>
</dbReference>
<dbReference type="InterPro" id="IPR058245">
    <property type="entry name" value="NreC/VraR/RcsB-like_REC"/>
</dbReference>
<dbReference type="InterPro" id="IPR016032">
    <property type="entry name" value="Sig_transdc_resp-reg_C-effctor"/>
</dbReference>
<dbReference type="GO" id="GO:0000160">
    <property type="term" value="P:phosphorelay signal transduction system"/>
    <property type="evidence" value="ECO:0007669"/>
    <property type="project" value="InterPro"/>
</dbReference>
<evidence type="ECO:0000256" key="2">
    <source>
        <dbReference type="ARBA" id="ARBA00022553"/>
    </source>
</evidence>
<evidence type="ECO:0000256" key="3">
    <source>
        <dbReference type="ARBA" id="ARBA00023015"/>
    </source>
</evidence>
<dbReference type="Gene3D" id="3.40.50.2300">
    <property type="match status" value="1"/>
</dbReference>
<evidence type="ECO:0000313" key="11">
    <source>
        <dbReference type="Proteomes" id="UP000623269"/>
    </source>
</evidence>
<dbReference type="AlphaFoldDB" id="A0A8J7HCH8"/>
<evidence type="ECO:0000313" key="10">
    <source>
        <dbReference type="EMBL" id="MBH1940987.1"/>
    </source>
</evidence>
<dbReference type="GO" id="GO:0006355">
    <property type="term" value="P:regulation of DNA-templated transcription"/>
    <property type="evidence" value="ECO:0007669"/>
    <property type="project" value="InterPro"/>
</dbReference>
<dbReference type="PANTHER" id="PTHR43214">
    <property type="entry name" value="TWO-COMPONENT RESPONSE REGULATOR"/>
    <property type="match status" value="1"/>
</dbReference>
<keyword evidence="3" id="KW-0805">Transcription regulation</keyword>
<feature type="domain" description="HTH luxR-type" evidence="8">
    <location>
        <begin position="142"/>
        <end position="207"/>
    </location>
</feature>